<proteinExistence type="predicted"/>
<dbReference type="Proteomes" id="UP000016933">
    <property type="component" value="Unassembled WGS sequence"/>
</dbReference>
<protein>
    <submittedName>
        <fullName evidence="1">Uncharacterized protein</fullName>
    </submittedName>
</protein>
<dbReference type="EMBL" id="KB446543">
    <property type="protein sequence ID" value="EME41041.1"/>
    <property type="molecule type" value="Genomic_DNA"/>
</dbReference>
<keyword evidence="2" id="KW-1185">Reference proteome</keyword>
<gene>
    <name evidence="1" type="ORF">DOTSEDRAFT_27625</name>
</gene>
<name>N1PI99_DOTSN</name>
<reference evidence="1 2" key="2">
    <citation type="journal article" date="2012" name="PLoS Pathog.">
        <title>Diverse lifestyles and strategies of plant pathogenesis encoded in the genomes of eighteen Dothideomycetes fungi.</title>
        <authorList>
            <person name="Ohm R.A."/>
            <person name="Feau N."/>
            <person name="Henrissat B."/>
            <person name="Schoch C.L."/>
            <person name="Horwitz B.A."/>
            <person name="Barry K.W."/>
            <person name="Condon B.J."/>
            <person name="Copeland A.C."/>
            <person name="Dhillon B."/>
            <person name="Glaser F."/>
            <person name="Hesse C.N."/>
            <person name="Kosti I."/>
            <person name="LaButti K."/>
            <person name="Lindquist E.A."/>
            <person name="Lucas S."/>
            <person name="Salamov A.A."/>
            <person name="Bradshaw R.E."/>
            <person name="Ciuffetti L."/>
            <person name="Hamelin R.C."/>
            <person name="Kema G.H.J."/>
            <person name="Lawrence C."/>
            <person name="Scott J.A."/>
            <person name="Spatafora J.W."/>
            <person name="Turgeon B.G."/>
            <person name="de Wit P.J.G.M."/>
            <person name="Zhong S."/>
            <person name="Goodwin S.B."/>
            <person name="Grigoriev I.V."/>
        </authorList>
    </citation>
    <scope>NUCLEOTIDE SEQUENCE [LARGE SCALE GENOMIC DNA]</scope>
    <source>
        <strain evidence="2">NZE10 / CBS 128990</strain>
    </source>
</reference>
<dbReference type="AlphaFoldDB" id="N1PI99"/>
<organism evidence="1 2">
    <name type="scientific">Dothistroma septosporum (strain NZE10 / CBS 128990)</name>
    <name type="common">Red band needle blight fungus</name>
    <name type="synonym">Mycosphaerella pini</name>
    <dbReference type="NCBI Taxonomy" id="675120"/>
    <lineage>
        <taxon>Eukaryota</taxon>
        <taxon>Fungi</taxon>
        <taxon>Dikarya</taxon>
        <taxon>Ascomycota</taxon>
        <taxon>Pezizomycotina</taxon>
        <taxon>Dothideomycetes</taxon>
        <taxon>Dothideomycetidae</taxon>
        <taxon>Mycosphaerellales</taxon>
        <taxon>Mycosphaerellaceae</taxon>
        <taxon>Dothistroma</taxon>
    </lineage>
</organism>
<evidence type="ECO:0000313" key="2">
    <source>
        <dbReference type="Proteomes" id="UP000016933"/>
    </source>
</evidence>
<sequence length="233" mass="26791">MFGVSVGSFHTHRYTQNLDNFLGPLATLKRTIHHTNLMFSNIILQTTIGSATDSTETSSLDDQLELQGHYEQRVREIQREWSRGCIRERGSDVIARNGFNCTQGPCWDLRELQRICKTNILVYIIPHESEREGDQRFLARARARAAVTAETLRADPNLVLARRLCSMECRWSEETYPEHDLGDHMEEIVEDHLKLCGWLENESIQKRDQQWGVEYSPGHGLELVAPAPMVRAM</sequence>
<evidence type="ECO:0000313" key="1">
    <source>
        <dbReference type="EMBL" id="EME41041.1"/>
    </source>
</evidence>
<dbReference type="HOGENOM" id="CLU_1189902_0_0_1"/>
<accession>N1PI99</accession>
<dbReference type="OrthoDB" id="10564100at2759"/>
<reference evidence="2" key="1">
    <citation type="journal article" date="2012" name="PLoS Genet.">
        <title>The genomes of the fungal plant pathogens Cladosporium fulvum and Dothistroma septosporum reveal adaptation to different hosts and lifestyles but also signatures of common ancestry.</title>
        <authorList>
            <person name="de Wit P.J.G.M."/>
            <person name="van der Burgt A."/>
            <person name="Oekmen B."/>
            <person name="Stergiopoulos I."/>
            <person name="Abd-Elsalam K.A."/>
            <person name="Aerts A.L."/>
            <person name="Bahkali A.H."/>
            <person name="Beenen H.G."/>
            <person name="Chettri P."/>
            <person name="Cox M.P."/>
            <person name="Datema E."/>
            <person name="de Vries R.P."/>
            <person name="Dhillon B."/>
            <person name="Ganley A.R."/>
            <person name="Griffiths S.A."/>
            <person name="Guo Y."/>
            <person name="Hamelin R.C."/>
            <person name="Henrissat B."/>
            <person name="Kabir M.S."/>
            <person name="Jashni M.K."/>
            <person name="Kema G."/>
            <person name="Klaubauf S."/>
            <person name="Lapidus A."/>
            <person name="Levasseur A."/>
            <person name="Lindquist E."/>
            <person name="Mehrabi R."/>
            <person name="Ohm R.A."/>
            <person name="Owen T.J."/>
            <person name="Salamov A."/>
            <person name="Schwelm A."/>
            <person name="Schijlen E."/>
            <person name="Sun H."/>
            <person name="van den Burg H.A."/>
            <person name="van Ham R.C.H.J."/>
            <person name="Zhang S."/>
            <person name="Goodwin S.B."/>
            <person name="Grigoriev I.V."/>
            <person name="Collemare J."/>
            <person name="Bradshaw R.E."/>
        </authorList>
    </citation>
    <scope>NUCLEOTIDE SEQUENCE [LARGE SCALE GENOMIC DNA]</scope>
    <source>
        <strain evidence="2">NZE10 / CBS 128990</strain>
    </source>
</reference>